<comment type="caution">
    <text evidence="1">The sequence shown here is derived from an EMBL/GenBank/DDBJ whole genome shotgun (WGS) entry which is preliminary data.</text>
</comment>
<reference evidence="1" key="2">
    <citation type="submission" date="2017-10" db="EMBL/GenBank/DDBJ databases">
        <title>Ladona fulva Genome sequencing and assembly.</title>
        <authorList>
            <person name="Murali S."/>
            <person name="Richards S."/>
            <person name="Bandaranaike D."/>
            <person name="Bellair M."/>
            <person name="Blankenburg K."/>
            <person name="Chao H."/>
            <person name="Dinh H."/>
            <person name="Doddapaneni H."/>
            <person name="Dugan-Rocha S."/>
            <person name="Elkadiri S."/>
            <person name="Gnanaolivu R."/>
            <person name="Hernandez B."/>
            <person name="Skinner E."/>
            <person name="Javaid M."/>
            <person name="Lee S."/>
            <person name="Li M."/>
            <person name="Ming W."/>
            <person name="Munidasa M."/>
            <person name="Muniz J."/>
            <person name="Nguyen L."/>
            <person name="Hughes D."/>
            <person name="Osuji N."/>
            <person name="Pu L.-L."/>
            <person name="Puazo M."/>
            <person name="Qu C."/>
            <person name="Quiroz J."/>
            <person name="Raj R."/>
            <person name="Weissenberger G."/>
            <person name="Xin Y."/>
            <person name="Zou X."/>
            <person name="Han Y."/>
            <person name="Worley K."/>
            <person name="Muzny D."/>
            <person name="Gibbs R."/>
        </authorList>
    </citation>
    <scope>NUCLEOTIDE SEQUENCE</scope>
    <source>
        <strain evidence="1">Sampled in the wild</strain>
    </source>
</reference>
<evidence type="ECO:0000313" key="2">
    <source>
        <dbReference type="Proteomes" id="UP000792457"/>
    </source>
</evidence>
<gene>
    <name evidence="1" type="ORF">J437_LFUL002877</name>
</gene>
<keyword evidence="2" id="KW-1185">Reference proteome</keyword>
<name>A0A8K0KP58_LADFU</name>
<evidence type="ECO:0000313" key="1">
    <source>
        <dbReference type="EMBL" id="KAG8238420.1"/>
    </source>
</evidence>
<reference evidence="1" key="1">
    <citation type="submission" date="2013-04" db="EMBL/GenBank/DDBJ databases">
        <authorList>
            <person name="Qu J."/>
            <person name="Murali S.C."/>
            <person name="Bandaranaike D."/>
            <person name="Bellair M."/>
            <person name="Blankenburg K."/>
            <person name="Chao H."/>
            <person name="Dinh H."/>
            <person name="Doddapaneni H."/>
            <person name="Downs B."/>
            <person name="Dugan-Rocha S."/>
            <person name="Elkadiri S."/>
            <person name="Gnanaolivu R.D."/>
            <person name="Hernandez B."/>
            <person name="Javaid M."/>
            <person name="Jayaseelan J.C."/>
            <person name="Lee S."/>
            <person name="Li M."/>
            <person name="Ming W."/>
            <person name="Munidasa M."/>
            <person name="Muniz J."/>
            <person name="Nguyen L."/>
            <person name="Ongeri F."/>
            <person name="Osuji N."/>
            <person name="Pu L.-L."/>
            <person name="Puazo M."/>
            <person name="Qu C."/>
            <person name="Quiroz J."/>
            <person name="Raj R."/>
            <person name="Weissenberger G."/>
            <person name="Xin Y."/>
            <person name="Zou X."/>
            <person name="Han Y."/>
            <person name="Richards S."/>
            <person name="Worley K."/>
            <person name="Muzny D."/>
            <person name="Gibbs R."/>
        </authorList>
    </citation>
    <scope>NUCLEOTIDE SEQUENCE</scope>
    <source>
        <strain evidence="1">Sampled in the wild</strain>
    </source>
</reference>
<proteinExistence type="predicted"/>
<dbReference type="AlphaFoldDB" id="A0A8K0KP58"/>
<organism evidence="1 2">
    <name type="scientific">Ladona fulva</name>
    <name type="common">Scarce chaser dragonfly</name>
    <name type="synonym">Libellula fulva</name>
    <dbReference type="NCBI Taxonomy" id="123851"/>
    <lineage>
        <taxon>Eukaryota</taxon>
        <taxon>Metazoa</taxon>
        <taxon>Ecdysozoa</taxon>
        <taxon>Arthropoda</taxon>
        <taxon>Hexapoda</taxon>
        <taxon>Insecta</taxon>
        <taxon>Pterygota</taxon>
        <taxon>Palaeoptera</taxon>
        <taxon>Odonata</taxon>
        <taxon>Epiprocta</taxon>
        <taxon>Anisoptera</taxon>
        <taxon>Libelluloidea</taxon>
        <taxon>Libellulidae</taxon>
        <taxon>Ladona</taxon>
    </lineage>
</organism>
<dbReference type="EMBL" id="KZ309354">
    <property type="protein sequence ID" value="KAG8238420.1"/>
    <property type="molecule type" value="Genomic_DNA"/>
</dbReference>
<protein>
    <submittedName>
        <fullName evidence="1">Uncharacterized protein</fullName>
    </submittedName>
</protein>
<sequence>MGKVSWKPKLVVEYDYTMGGVDRADNKLFHNKRRGKKSGRAKINLDFRMELVENIIKRYHTEDM</sequence>
<accession>A0A8K0KP58</accession>
<dbReference type="Proteomes" id="UP000792457">
    <property type="component" value="Unassembled WGS sequence"/>
</dbReference>